<evidence type="ECO:0000256" key="1">
    <source>
        <dbReference type="SAM" id="Phobius"/>
    </source>
</evidence>
<keyword evidence="1" id="KW-0812">Transmembrane</keyword>
<dbReference type="Proteomes" id="UP000552241">
    <property type="component" value="Unassembled WGS sequence"/>
</dbReference>
<keyword evidence="1" id="KW-1133">Transmembrane helix</keyword>
<feature type="transmembrane region" description="Helical" evidence="1">
    <location>
        <begin position="63"/>
        <end position="81"/>
    </location>
</feature>
<organism evidence="2 3">
    <name type="scientific">Moheibacter lacus</name>
    <dbReference type="NCBI Taxonomy" id="2745851"/>
    <lineage>
        <taxon>Bacteria</taxon>
        <taxon>Pseudomonadati</taxon>
        <taxon>Bacteroidota</taxon>
        <taxon>Flavobacteriia</taxon>
        <taxon>Flavobacteriales</taxon>
        <taxon>Weeksellaceae</taxon>
        <taxon>Moheibacter</taxon>
    </lineage>
</organism>
<dbReference type="AlphaFoldDB" id="A0A838ZJF2"/>
<dbReference type="EMBL" id="JACDZE010000002">
    <property type="protein sequence ID" value="MBA5629771.1"/>
    <property type="molecule type" value="Genomic_DNA"/>
</dbReference>
<gene>
    <name evidence="2" type="ORF">HU137_08320</name>
</gene>
<dbReference type="RefSeq" id="WP_182043382.1">
    <property type="nucleotide sequence ID" value="NZ_JACDZE010000002.1"/>
</dbReference>
<accession>A0A838ZJF2</accession>
<protein>
    <submittedName>
        <fullName evidence="2">Uncharacterized protein</fullName>
    </submittedName>
</protein>
<comment type="caution">
    <text evidence="2">The sequence shown here is derived from an EMBL/GenBank/DDBJ whole genome shotgun (WGS) entry which is preliminary data.</text>
</comment>
<keyword evidence="3" id="KW-1185">Reference proteome</keyword>
<evidence type="ECO:0000313" key="3">
    <source>
        <dbReference type="Proteomes" id="UP000552241"/>
    </source>
</evidence>
<feature type="transmembrane region" description="Helical" evidence="1">
    <location>
        <begin position="7"/>
        <end position="33"/>
    </location>
</feature>
<proteinExistence type="predicted"/>
<sequence length="115" mass="13891">MKNWNRIFYGLGILPWVALIPLLTFYFHAAIILRRLPSYNYPDPKDLDFYESYRKIIDPTSDLWGYSFLLWIILLIIYSILQRKKFNWKPIIFSGFGHLMVIFQFFNGVIGWYID</sequence>
<name>A0A838ZJF2_9FLAO</name>
<reference evidence="2 3" key="1">
    <citation type="submission" date="2020-07" db="EMBL/GenBank/DDBJ databases">
        <title>Moheibacter lacus sp. nov., a member of the family Flavobacteriaceae isolated from freshwater lake sediment.</title>
        <authorList>
            <person name="Liu Y."/>
        </authorList>
    </citation>
    <scope>NUCLEOTIDE SEQUENCE [LARGE SCALE GENOMIC DNA]</scope>
    <source>
        <strain evidence="2 3">BDHS18</strain>
    </source>
</reference>
<feature type="transmembrane region" description="Helical" evidence="1">
    <location>
        <begin position="93"/>
        <end position="114"/>
    </location>
</feature>
<keyword evidence="1" id="KW-0472">Membrane</keyword>
<evidence type="ECO:0000313" key="2">
    <source>
        <dbReference type="EMBL" id="MBA5629771.1"/>
    </source>
</evidence>